<gene>
    <name evidence="3" type="ORF">RMCT_2044</name>
</gene>
<feature type="compositionally biased region" description="Low complexity" evidence="1">
    <location>
        <begin position="761"/>
        <end position="776"/>
    </location>
</feature>
<protein>
    <submittedName>
        <fullName evidence="3">Uncharacterized protein</fullName>
    </submittedName>
</protein>
<feature type="region of interest" description="Disordered" evidence="1">
    <location>
        <begin position="728"/>
        <end position="798"/>
    </location>
</feature>
<reference evidence="3 4" key="1">
    <citation type="journal article" date="2016" name="Genome Announc.">
        <title>Draft Genome Sequences of Five Rapidly Growing Mycobacterium Species, M. thermoresistibile, M. fortuitum subsp. acetamidolyticum, M. canariasense, M. brisbanense, and M. novocastrense.</title>
        <authorList>
            <person name="Katahira K."/>
            <person name="Ogura Y."/>
            <person name="Gotoh Y."/>
            <person name="Hayashi T."/>
        </authorList>
    </citation>
    <scope>NUCLEOTIDE SEQUENCE [LARGE SCALE GENOMIC DNA]</scope>
    <source>
        <strain evidence="3 4">JCM6362</strain>
    </source>
</reference>
<organism evidence="3 4">
    <name type="scientific">Mycolicibacterium thermoresistibile</name>
    <name type="common">Mycobacterium thermoresistibile</name>
    <dbReference type="NCBI Taxonomy" id="1797"/>
    <lineage>
        <taxon>Bacteria</taxon>
        <taxon>Bacillati</taxon>
        <taxon>Actinomycetota</taxon>
        <taxon>Actinomycetes</taxon>
        <taxon>Mycobacteriales</taxon>
        <taxon>Mycobacteriaceae</taxon>
        <taxon>Mycolicibacterium</taxon>
    </lineage>
</organism>
<dbReference type="RefSeq" id="WP_003924534.1">
    <property type="nucleotide sequence ID" value="NZ_BCTB01000012.1"/>
</dbReference>
<evidence type="ECO:0000256" key="2">
    <source>
        <dbReference type="SAM" id="SignalP"/>
    </source>
</evidence>
<proteinExistence type="predicted"/>
<reference evidence="4" key="2">
    <citation type="submission" date="2016-02" db="EMBL/GenBank/DDBJ databases">
        <title>Draft genome sequence of five rapidly growing Mycobacterium species.</title>
        <authorList>
            <person name="Katahira K."/>
            <person name="Gotou Y."/>
            <person name="Iida K."/>
            <person name="Ogura Y."/>
            <person name="Hayashi T."/>
        </authorList>
    </citation>
    <scope>NUCLEOTIDE SEQUENCE [LARGE SCALE GENOMIC DNA]</scope>
    <source>
        <strain evidence="4">JCM6362</strain>
    </source>
</reference>
<keyword evidence="2" id="KW-0732">Signal</keyword>
<dbReference type="EMBL" id="BCTB01000012">
    <property type="protein sequence ID" value="GAT15074.1"/>
    <property type="molecule type" value="Genomic_DNA"/>
</dbReference>
<feature type="region of interest" description="Disordered" evidence="1">
    <location>
        <begin position="662"/>
        <end position="692"/>
    </location>
</feature>
<evidence type="ECO:0000313" key="4">
    <source>
        <dbReference type="Proteomes" id="UP000069654"/>
    </source>
</evidence>
<evidence type="ECO:0000256" key="1">
    <source>
        <dbReference type="SAM" id="MobiDB-lite"/>
    </source>
</evidence>
<feature type="signal peptide" evidence="2">
    <location>
        <begin position="1"/>
        <end position="31"/>
    </location>
</feature>
<dbReference type="OMA" id="WIDPRRE"/>
<comment type="caution">
    <text evidence="3">The sequence shown here is derived from an EMBL/GenBank/DDBJ whole genome shotgun (WGS) entry which is preliminary data.</text>
</comment>
<accession>A0A100XEL2</accession>
<evidence type="ECO:0000313" key="3">
    <source>
        <dbReference type="EMBL" id="GAT15074.1"/>
    </source>
</evidence>
<name>A0A100XEL2_MYCTH</name>
<feature type="chain" id="PRO_5038916092" evidence="2">
    <location>
        <begin position="32"/>
        <end position="798"/>
    </location>
</feature>
<dbReference type="AlphaFoldDB" id="A0A100XEL2"/>
<dbReference type="Proteomes" id="UP000069654">
    <property type="component" value="Unassembled WGS sequence"/>
</dbReference>
<sequence>MQNARARRRRIRRLKATKVALAGASAATAVAVGLTPFMANAAVSETQVIGLPGWLPIDIPGVNLLPADPAAINGAVAALRDTDPITGLPTQLLGLPATPSVAIGPVWHTSLEWRADFFNFETVVRGQWIDPRREPLFHLAESLALEVAPALNWTWYLQNANLIAYGDGAIAAGLAYQAIIDAVGAGDWVVGVPLTDPRDILVPGASSPDPDDPDFRNPIHQQIHPGWVDPGMSPRGEPVWRVVKPGGVIDISLLSLILLRNPGRPNGGLYARFAPIYEAVRGVDPVSPERIDALPAGVDPDLIARLLTGDTSGLTADDLGALLEALATDGDGKPTVVTAKVDATWAYDILSDAPATANPVAWLNSLASGIFLTNLLTGIDPTNPGGAPDGFTLSMYVVPVGERDAGTVYLTYAPNQLPLLAPLRLPAQLLSLVTGEDINTPVSDALEPFLRILTNIAYDDVVRNPDGSWERTLDRFHEAALFGTRTLTKDQALYLPGDLIAALGRGIGDELTDVLTRTLSRVVQFLNLFGIEVPQAQVEQLGELLGFPGEVIKTVSREIGTGVSELLHALEPVIPDLPAFTQSQLREGQSALAPVVAPVLQAADAIGSPIIAAAEDALGDVIRGLFESLAGGGTTTLLATGTENATAAEAKFVQVPEQPLTATAFGTNDPLPPAEPNNAPVPQASEPEPTPAAELDTKLEHNTQNYAQNTARNNLGDSVQNTKVQRLKPTLRRNDLNASPAGSPTWSSGVQADDNTGRELVGVTAVTDADRTTVAGQGDSTGRTTVKEETSADSSPED</sequence>
<feature type="compositionally biased region" description="Polar residues" evidence="1">
    <location>
        <begin position="736"/>
        <end position="754"/>
    </location>
</feature>